<evidence type="ECO:0000256" key="1">
    <source>
        <dbReference type="ARBA" id="ARBA00023015"/>
    </source>
</evidence>
<dbReference type="SUPFAM" id="SSF47413">
    <property type="entry name" value="lambda repressor-like DNA-binding domains"/>
    <property type="match status" value="1"/>
</dbReference>
<proteinExistence type="predicted"/>
<dbReference type="SMART" id="SM00354">
    <property type="entry name" value="HTH_LACI"/>
    <property type="match status" value="1"/>
</dbReference>
<dbReference type="Pfam" id="PF00532">
    <property type="entry name" value="Peripla_BP_1"/>
    <property type="match status" value="1"/>
</dbReference>
<name>A0ABV6CD16_9GAMM</name>
<protein>
    <submittedName>
        <fullName evidence="7">LacI family DNA-binding transcriptional regulator</fullName>
    </submittedName>
</protein>
<feature type="domain" description="HTH lacI-type" evidence="5">
    <location>
        <begin position="27"/>
        <end position="81"/>
    </location>
</feature>
<dbReference type="InterPro" id="IPR000843">
    <property type="entry name" value="HTH_LacI"/>
</dbReference>
<dbReference type="RefSeq" id="WP_385878138.1">
    <property type="nucleotide sequence ID" value="NZ_JBHLXE010000108.1"/>
</dbReference>
<dbReference type="InterPro" id="IPR001387">
    <property type="entry name" value="Cro/C1-type_HTH"/>
</dbReference>
<feature type="domain" description="HTH cro/C1-type" evidence="6">
    <location>
        <begin position="28"/>
        <end position="71"/>
    </location>
</feature>
<organism evidence="7 8">
    <name type="scientific">Thorsellia kenyensis</name>
    <dbReference type="NCBI Taxonomy" id="1549888"/>
    <lineage>
        <taxon>Bacteria</taxon>
        <taxon>Pseudomonadati</taxon>
        <taxon>Pseudomonadota</taxon>
        <taxon>Gammaproteobacteria</taxon>
        <taxon>Enterobacterales</taxon>
        <taxon>Thorselliaceae</taxon>
        <taxon>Thorsellia</taxon>
    </lineage>
</organism>
<dbReference type="GO" id="GO:0003677">
    <property type="term" value="F:DNA binding"/>
    <property type="evidence" value="ECO:0007669"/>
    <property type="project" value="UniProtKB-KW"/>
</dbReference>
<keyword evidence="8" id="KW-1185">Reference proteome</keyword>
<dbReference type="InterPro" id="IPR028082">
    <property type="entry name" value="Peripla_BP_I"/>
</dbReference>
<dbReference type="Proteomes" id="UP001589758">
    <property type="component" value="Unassembled WGS sequence"/>
</dbReference>
<dbReference type="PANTHER" id="PTHR30146:SF33">
    <property type="entry name" value="TRANSCRIPTIONAL REGULATOR"/>
    <property type="match status" value="1"/>
</dbReference>
<dbReference type="CDD" id="cd01392">
    <property type="entry name" value="HTH_LacI"/>
    <property type="match status" value="1"/>
</dbReference>
<comment type="caution">
    <text evidence="7">The sequence shown here is derived from an EMBL/GenBank/DDBJ whole genome shotgun (WGS) entry which is preliminary data.</text>
</comment>
<feature type="compositionally biased region" description="Basic residues" evidence="4">
    <location>
        <begin position="12"/>
        <end position="24"/>
    </location>
</feature>
<keyword evidence="2 7" id="KW-0238">DNA-binding</keyword>
<gene>
    <name evidence="7" type="ORF">ACFFIT_12510</name>
</gene>
<evidence type="ECO:0000256" key="2">
    <source>
        <dbReference type="ARBA" id="ARBA00023125"/>
    </source>
</evidence>
<sequence length="364" mass="39852">MMVLKRQITSHLNKKSKTRQRRGTNRTTMQDVAKQAQVSASTVSLYLRDPKGVSPSKASQIKAAIDKLNYVPNLLAGGLAATKTRVIAVIVPSLTNAFFAQTVSAMQRYLDQKGYQLLIGDSDYDEDKEYELAKTFLAWSPLGLVMTGAKHSDACERLLKSTQTKIVQTWELTASPDFFQVGFSHYNVGRLAASHLFSLGKKKVAYVAANLSFDRRATERGQGFCETWDRLAKEPPTIIDIEGQVSPVSGVKALSELLSQAQAFDAVFCSNDIIAMGLMLEATRRDINIPNTLSVISFGDLPFAEILSPGLTTIRPPSELIGQHAIDAILDSDTQNPRLLQGLSKEGKNAQVDLAFELVIRGSS</sequence>
<evidence type="ECO:0000259" key="6">
    <source>
        <dbReference type="PROSITE" id="PS50943"/>
    </source>
</evidence>
<dbReference type="SUPFAM" id="SSF53822">
    <property type="entry name" value="Periplasmic binding protein-like I"/>
    <property type="match status" value="1"/>
</dbReference>
<dbReference type="CDD" id="cd01575">
    <property type="entry name" value="PBP1_GntR"/>
    <property type="match status" value="1"/>
</dbReference>
<dbReference type="InterPro" id="IPR010982">
    <property type="entry name" value="Lambda_DNA-bd_dom_sf"/>
</dbReference>
<dbReference type="PROSITE" id="PS00356">
    <property type="entry name" value="HTH_LACI_1"/>
    <property type="match status" value="1"/>
</dbReference>
<dbReference type="PANTHER" id="PTHR30146">
    <property type="entry name" value="LACI-RELATED TRANSCRIPTIONAL REPRESSOR"/>
    <property type="match status" value="1"/>
</dbReference>
<evidence type="ECO:0000256" key="4">
    <source>
        <dbReference type="SAM" id="MobiDB-lite"/>
    </source>
</evidence>
<evidence type="ECO:0000259" key="5">
    <source>
        <dbReference type="PROSITE" id="PS50932"/>
    </source>
</evidence>
<keyword evidence="1" id="KW-0805">Transcription regulation</keyword>
<dbReference type="InterPro" id="IPR001761">
    <property type="entry name" value="Peripla_BP/Lac1_sug-bd_dom"/>
</dbReference>
<dbReference type="EMBL" id="JBHLXE010000108">
    <property type="protein sequence ID" value="MFC0180894.1"/>
    <property type="molecule type" value="Genomic_DNA"/>
</dbReference>
<accession>A0ABV6CD16</accession>
<feature type="region of interest" description="Disordered" evidence="4">
    <location>
        <begin position="7"/>
        <end position="26"/>
    </location>
</feature>
<evidence type="ECO:0000313" key="7">
    <source>
        <dbReference type="EMBL" id="MFC0180894.1"/>
    </source>
</evidence>
<keyword evidence="3" id="KW-0804">Transcription</keyword>
<dbReference type="PROSITE" id="PS50932">
    <property type="entry name" value="HTH_LACI_2"/>
    <property type="match status" value="1"/>
</dbReference>
<dbReference type="Pfam" id="PF00356">
    <property type="entry name" value="LacI"/>
    <property type="match status" value="1"/>
</dbReference>
<dbReference type="PROSITE" id="PS50943">
    <property type="entry name" value="HTH_CROC1"/>
    <property type="match status" value="1"/>
</dbReference>
<dbReference type="Gene3D" id="3.40.50.2300">
    <property type="match status" value="2"/>
</dbReference>
<dbReference type="Gene3D" id="1.10.260.40">
    <property type="entry name" value="lambda repressor-like DNA-binding domains"/>
    <property type="match status" value="1"/>
</dbReference>
<evidence type="ECO:0000256" key="3">
    <source>
        <dbReference type="ARBA" id="ARBA00023163"/>
    </source>
</evidence>
<reference evidence="7 8" key="1">
    <citation type="submission" date="2024-09" db="EMBL/GenBank/DDBJ databases">
        <authorList>
            <person name="Sun Q."/>
            <person name="Mori K."/>
        </authorList>
    </citation>
    <scope>NUCLEOTIDE SEQUENCE [LARGE SCALE GENOMIC DNA]</scope>
    <source>
        <strain evidence="7 8">CCM 8545</strain>
    </source>
</reference>
<evidence type="ECO:0000313" key="8">
    <source>
        <dbReference type="Proteomes" id="UP001589758"/>
    </source>
</evidence>